<evidence type="ECO:0000313" key="2">
    <source>
        <dbReference type="Proteomes" id="UP000887565"/>
    </source>
</evidence>
<keyword evidence="1" id="KW-0472">Membrane</keyword>
<dbReference type="WBParaSite" id="nRc.2.0.1.t30379-RA">
    <property type="protein sequence ID" value="nRc.2.0.1.t30379-RA"/>
    <property type="gene ID" value="nRc.2.0.1.g30379"/>
</dbReference>
<dbReference type="Proteomes" id="UP000887565">
    <property type="component" value="Unplaced"/>
</dbReference>
<evidence type="ECO:0000256" key="1">
    <source>
        <dbReference type="SAM" id="Phobius"/>
    </source>
</evidence>
<protein>
    <submittedName>
        <fullName evidence="3">Uncharacterized protein</fullName>
    </submittedName>
</protein>
<sequence>MKTAWKLTKITLKTIAIGVGVPIIGLVLDVWDFKDPWENYQNGDQSALAVNDQLRLNMNQVQREPLDRNILNQCLNIGFSTICSMLLQCYQFPVFTKDCFSIKSR</sequence>
<keyword evidence="2" id="KW-1185">Reference proteome</keyword>
<feature type="transmembrane region" description="Helical" evidence="1">
    <location>
        <begin position="12"/>
        <end position="31"/>
    </location>
</feature>
<organism evidence="2 3">
    <name type="scientific">Romanomermis culicivorax</name>
    <name type="common">Nematode worm</name>
    <dbReference type="NCBI Taxonomy" id="13658"/>
    <lineage>
        <taxon>Eukaryota</taxon>
        <taxon>Metazoa</taxon>
        <taxon>Ecdysozoa</taxon>
        <taxon>Nematoda</taxon>
        <taxon>Enoplea</taxon>
        <taxon>Dorylaimia</taxon>
        <taxon>Mermithida</taxon>
        <taxon>Mermithoidea</taxon>
        <taxon>Mermithidae</taxon>
        <taxon>Romanomermis</taxon>
    </lineage>
</organism>
<accession>A0A915JWH4</accession>
<keyword evidence="1" id="KW-1133">Transmembrane helix</keyword>
<proteinExistence type="predicted"/>
<name>A0A915JWH4_ROMCU</name>
<evidence type="ECO:0000313" key="3">
    <source>
        <dbReference type="WBParaSite" id="nRc.2.0.1.t30379-RA"/>
    </source>
</evidence>
<keyword evidence="1" id="KW-0812">Transmembrane</keyword>
<reference evidence="3" key="1">
    <citation type="submission" date="2022-11" db="UniProtKB">
        <authorList>
            <consortium name="WormBaseParasite"/>
        </authorList>
    </citation>
    <scope>IDENTIFICATION</scope>
</reference>
<dbReference type="AlphaFoldDB" id="A0A915JWH4"/>